<protein>
    <recommendedName>
        <fullName evidence="1">NERD domain-containing protein</fullName>
    </recommendedName>
</protein>
<reference evidence="2" key="1">
    <citation type="journal article" date="2014" name="Front. Microbiol.">
        <title>High frequency of phylogenetically diverse reductive dehalogenase-homologous genes in deep subseafloor sedimentary metagenomes.</title>
        <authorList>
            <person name="Kawai M."/>
            <person name="Futagami T."/>
            <person name="Toyoda A."/>
            <person name="Takaki Y."/>
            <person name="Nishi S."/>
            <person name="Hori S."/>
            <person name="Arai W."/>
            <person name="Tsubouchi T."/>
            <person name="Morono Y."/>
            <person name="Uchiyama I."/>
            <person name="Ito T."/>
            <person name="Fujiyama A."/>
            <person name="Inagaki F."/>
            <person name="Takami H."/>
        </authorList>
    </citation>
    <scope>NUCLEOTIDE SEQUENCE</scope>
    <source>
        <strain evidence="2">Expedition CK06-06</strain>
    </source>
</reference>
<feature type="non-terminal residue" evidence="2">
    <location>
        <position position="137"/>
    </location>
</feature>
<dbReference type="EMBL" id="BARV01021491">
    <property type="protein sequence ID" value="GAI24286.1"/>
    <property type="molecule type" value="Genomic_DNA"/>
</dbReference>
<name>X1N1Y4_9ZZZZ</name>
<dbReference type="InterPro" id="IPR011528">
    <property type="entry name" value="NERD"/>
</dbReference>
<comment type="caution">
    <text evidence="2">The sequence shown here is derived from an EMBL/GenBank/DDBJ whole genome shotgun (WGS) entry which is preliminary data.</text>
</comment>
<proteinExistence type="predicted"/>
<evidence type="ECO:0000313" key="2">
    <source>
        <dbReference type="EMBL" id="GAI24286.1"/>
    </source>
</evidence>
<evidence type="ECO:0000259" key="1">
    <source>
        <dbReference type="PROSITE" id="PS50965"/>
    </source>
</evidence>
<sequence>MVVTQTGQQSPTVTPTGATMKVIDHSEFRDEEGVINLENRIRGTLQHGMKWYSWMQSQEITTKRLEKSLGKEHTLLLNVIIPGTTTIVQMILLSPQGVRVLEPSPAKGVFRAKGEEWLKFDGRGKRFKRSKPNLQTR</sequence>
<accession>X1N1Y4</accession>
<dbReference type="PROSITE" id="PS50965">
    <property type="entry name" value="NERD"/>
    <property type="match status" value="1"/>
</dbReference>
<organism evidence="2">
    <name type="scientific">marine sediment metagenome</name>
    <dbReference type="NCBI Taxonomy" id="412755"/>
    <lineage>
        <taxon>unclassified sequences</taxon>
        <taxon>metagenomes</taxon>
        <taxon>ecological metagenomes</taxon>
    </lineage>
</organism>
<gene>
    <name evidence="2" type="ORF">S06H3_35600</name>
</gene>
<dbReference type="AlphaFoldDB" id="X1N1Y4"/>
<feature type="domain" description="NERD" evidence="1">
    <location>
        <begin position="53"/>
        <end position="137"/>
    </location>
</feature>